<keyword evidence="3" id="KW-0547">Nucleotide-binding</keyword>
<dbReference type="Gene3D" id="1.10.510.10">
    <property type="entry name" value="Transferase(Phosphotransferase) domain 1"/>
    <property type="match status" value="1"/>
</dbReference>
<evidence type="ECO:0000256" key="5">
    <source>
        <dbReference type="ARBA" id="ARBA00022840"/>
    </source>
</evidence>
<name>A0AAV7KFU8_9METZ</name>
<reference evidence="7 8" key="1">
    <citation type="journal article" date="2023" name="BMC Biol.">
        <title>The compact genome of the sponge Oopsacas minuta (Hexactinellida) is lacking key metazoan core genes.</title>
        <authorList>
            <person name="Santini S."/>
            <person name="Schenkelaars Q."/>
            <person name="Jourda C."/>
            <person name="Duchesne M."/>
            <person name="Belahbib H."/>
            <person name="Rocher C."/>
            <person name="Selva M."/>
            <person name="Riesgo A."/>
            <person name="Vervoort M."/>
            <person name="Leys S.P."/>
            <person name="Kodjabachian L."/>
            <person name="Le Bivic A."/>
            <person name="Borchiellini C."/>
            <person name="Claverie J.M."/>
            <person name="Renard E."/>
        </authorList>
    </citation>
    <scope>NUCLEOTIDE SEQUENCE [LARGE SCALE GENOMIC DNA]</scope>
    <source>
        <strain evidence="7">SPO-2</strain>
    </source>
</reference>
<keyword evidence="5" id="KW-0067">ATP-binding</keyword>
<organism evidence="7 8">
    <name type="scientific">Oopsacas minuta</name>
    <dbReference type="NCBI Taxonomy" id="111878"/>
    <lineage>
        <taxon>Eukaryota</taxon>
        <taxon>Metazoa</taxon>
        <taxon>Porifera</taxon>
        <taxon>Hexactinellida</taxon>
        <taxon>Hexasterophora</taxon>
        <taxon>Lyssacinosida</taxon>
        <taxon>Leucopsacidae</taxon>
        <taxon>Oopsacas</taxon>
    </lineage>
</organism>
<keyword evidence="8" id="KW-1185">Reference proteome</keyword>
<dbReference type="GO" id="GO:0005524">
    <property type="term" value="F:ATP binding"/>
    <property type="evidence" value="ECO:0007669"/>
    <property type="project" value="UniProtKB-KW"/>
</dbReference>
<keyword evidence="2" id="KW-0808">Transferase</keyword>
<keyword evidence="4 7" id="KW-0418">Kinase</keyword>
<dbReference type="EMBL" id="JAKMXF010000044">
    <property type="protein sequence ID" value="KAI6660018.1"/>
    <property type="molecule type" value="Genomic_DNA"/>
</dbReference>
<dbReference type="GO" id="GO:0004674">
    <property type="term" value="F:protein serine/threonine kinase activity"/>
    <property type="evidence" value="ECO:0007669"/>
    <property type="project" value="UniProtKB-KW"/>
</dbReference>
<keyword evidence="1" id="KW-0723">Serine/threonine-protein kinase</keyword>
<feature type="domain" description="Protein kinase" evidence="6">
    <location>
        <begin position="36"/>
        <end position="330"/>
    </location>
</feature>
<comment type="caution">
    <text evidence="7">The sequence shown here is derived from an EMBL/GenBank/DDBJ whole genome shotgun (WGS) entry which is preliminary data.</text>
</comment>
<evidence type="ECO:0000313" key="8">
    <source>
        <dbReference type="Proteomes" id="UP001165289"/>
    </source>
</evidence>
<evidence type="ECO:0000256" key="1">
    <source>
        <dbReference type="ARBA" id="ARBA00022527"/>
    </source>
</evidence>
<evidence type="ECO:0000256" key="3">
    <source>
        <dbReference type="ARBA" id="ARBA00022741"/>
    </source>
</evidence>
<evidence type="ECO:0000313" key="7">
    <source>
        <dbReference type="EMBL" id="KAI6660018.1"/>
    </source>
</evidence>
<sequence length="342" mass="39438">MSQITTPANMDVYGTLNEYIIDVNGVQTTFLLKNNYVSPRYLGRGGQGRIVCAWDNLNNINVAIKQVQYTTKLELLEIQEEISILQSVKQKNNIFLLDTYHSANCSNSEGYLYLVMELMDGDLHCIRNKLDHKKLSFLLYQLITGVNYLHSKGIIHRDIKPHNVGVSRDGSLKILDFGLSCRIDLNTILEPTRVGTLHYKAPEMLLGNMYNQSADMWAVGCVAAELILKDTLFSGINESNQLETICQTLGQPDYEFLQQLDILQRTQLNYYTLDVEERVQDFNIPDELFVHNTRHDMECTEQFRDLLNKLLEFDSNKRLSSEEALNHPYFNRFSHRLTSRNI</sequence>
<dbReference type="PANTHER" id="PTHR24055">
    <property type="entry name" value="MITOGEN-ACTIVATED PROTEIN KINASE"/>
    <property type="match status" value="1"/>
</dbReference>
<dbReference type="InterPro" id="IPR011009">
    <property type="entry name" value="Kinase-like_dom_sf"/>
</dbReference>
<dbReference type="Pfam" id="PF00069">
    <property type="entry name" value="Pkinase"/>
    <property type="match status" value="1"/>
</dbReference>
<evidence type="ECO:0000256" key="4">
    <source>
        <dbReference type="ARBA" id="ARBA00022777"/>
    </source>
</evidence>
<dbReference type="Gene3D" id="3.30.200.20">
    <property type="entry name" value="Phosphorylase Kinase, domain 1"/>
    <property type="match status" value="1"/>
</dbReference>
<accession>A0AAV7KFU8</accession>
<dbReference type="Proteomes" id="UP001165289">
    <property type="component" value="Unassembled WGS sequence"/>
</dbReference>
<dbReference type="AlphaFoldDB" id="A0AAV7KFU8"/>
<dbReference type="FunFam" id="1.10.510.10:FF:000624">
    <property type="entry name" value="Mitogen-activated protein kinase"/>
    <property type="match status" value="1"/>
</dbReference>
<protein>
    <submittedName>
        <fullName evidence="7">Mitogen-activated protein kinase 9 isoform X5</fullName>
    </submittedName>
</protein>
<evidence type="ECO:0000259" key="6">
    <source>
        <dbReference type="PROSITE" id="PS50011"/>
    </source>
</evidence>
<dbReference type="InterPro" id="IPR050117">
    <property type="entry name" value="MAPK"/>
</dbReference>
<gene>
    <name evidence="7" type="ORF">LOD99_14359</name>
</gene>
<evidence type="ECO:0000256" key="2">
    <source>
        <dbReference type="ARBA" id="ARBA00022679"/>
    </source>
</evidence>
<dbReference type="SMART" id="SM00220">
    <property type="entry name" value="S_TKc"/>
    <property type="match status" value="1"/>
</dbReference>
<dbReference type="PROSITE" id="PS50011">
    <property type="entry name" value="PROTEIN_KINASE_DOM"/>
    <property type="match status" value="1"/>
</dbReference>
<dbReference type="SUPFAM" id="SSF56112">
    <property type="entry name" value="Protein kinase-like (PK-like)"/>
    <property type="match status" value="1"/>
</dbReference>
<proteinExistence type="predicted"/>
<dbReference type="InterPro" id="IPR000719">
    <property type="entry name" value="Prot_kinase_dom"/>
</dbReference>